<feature type="chain" id="PRO_5041663750" description="Leucine-rich repeat-containing N-terminal plant-type domain-containing protein" evidence="6">
    <location>
        <begin position="24"/>
        <end position="441"/>
    </location>
</feature>
<gene>
    <name evidence="8" type="ORF">RJ639_004196</name>
</gene>
<evidence type="ECO:0000256" key="2">
    <source>
        <dbReference type="ARBA" id="ARBA00022692"/>
    </source>
</evidence>
<feature type="domain" description="Leucine-rich repeat-containing N-terminal plant-type" evidence="7">
    <location>
        <begin position="35"/>
        <end position="78"/>
    </location>
</feature>
<dbReference type="PANTHER" id="PTHR48009:SF1">
    <property type="entry name" value="LEUCINE-RICH REPEAT (LRR) FAMILY PROTEIN"/>
    <property type="match status" value="1"/>
</dbReference>
<dbReference type="InterPro" id="IPR003591">
    <property type="entry name" value="Leu-rich_rpt_typical-subtyp"/>
</dbReference>
<dbReference type="SUPFAM" id="SSF52058">
    <property type="entry name" value="L domain-like"/>
    <property type="match status" value="1"/>
</dbReference>
<dbReference type="PROSITE" id="PS51450">
    <property type="entry name" value="LRR"/>
    <property type="match status" value="1"/>
</dbReference>
<dbReference type="EMBL" id="JAVXUP010000855">
    <property type="protein sequence ID" value="KAK3019750.1"/>
    <property type="molecule type" value="Genomic_DNA"/>
</dbReference>
<keyword evidence="1" id="KW-0433">Leucine-rich repeat</keyword>
<evidence type="ECO:0000256" key="6">
    <source>
        <dbReference type="SAM" id="SignalP"/>
    </source>
</evidence>
<comment type="caution">
    <text evidence="8">The sequence shown here is derived from an EMBL/GenBank/DDBJ whole genome shotgun (WGS) entry which is preliminary data.</text>
</comment>
<evidence type="ECO:0000256" key="4">
    <source>
        <dbReference type="ARBA" id="ARBA00022989"/>
    </source>
</evidence>
<evidence type="ECO:0000259" key="7">
    <source>
        <dbReference type="Pfam" id="PF08263"/>
    </source>
</evidence>
<dbReference type="Pfam" id="PF13855">
    <property type="entry name" value="LRR_8"/>
    <property type="match status" value="1"/>
</dbReference>
<evidence type="ECO:0000256" key="5">
    <source>
        <dbReference type="ARBA" id="ARBA00023136"/>
    </source>
</evidence>
<proteinExistence type="predicted"/>
<dbReference type="SMART" id="SM00369">
    <property type="entry name" value="LRR_TYP"/>
    <property type="match status" value="3"/>
</dbReference>
<keyword evidence="6" id="KW-0732">Signal</keyword>
<dbReference type="InterPro" id="IPR001611">
    <property type="entry name" value="Leu-rich_rpt"/>
</dbReference>
<dbReference type="GO" id="GO:0051707">
    <property type="term" value="P:response to other organism"/>
    <property type="evidence" value="ECO:0007669"/>
    <property type="project" value="UniProtKB-ARBA"/>
</dbReference>
<dbReference type="FunFam" id="3.80.10.10:FF:000383">
    <property type="entry name" value="Leucine-rich repeat receptor protein kinase EMS1"/>
    <property type="match status" value="1"/>
</dbReference>
<dbReference type="InterPro" id="IPR053213">
    <property type="entry name" value="RLP29"/>
</dbReference>
<protein>
    <recommendedName>
        <fullName evidence="7">Leucine-rich repeat-containing N-terminal plant-type domain-containing protein</fullName>
    </recommendedName>
</protein>
<feature type="signal peptide" evidence="6">
    <location>
        <begin position="1"/>
        <end position="23"/>
    </location>
</feature>
<keyword evidence="2" id="KW-0812">Transmembrane</keyword>
<reference evidence="8" key="1">
    <citation type="submission" date="2022-12" db="EMBL/GenBank/DDBJ databases">
        <title>Draft genome assemblies for two species of Escallonia (Escalloniales).</title>
        <authorList>
            <person name="Chanderbali A."/>
            <person name="Dervinis C."/>
            <person name="Anghel I."/>
            <person name="Soltis D."/>
            <person name="Soltis P."/>
            <person name="Zapata F."/>
        </authorList>
    </citation>
    <scope>NUCLEOTIDE SEQUENCE</scope>
    <source>
        <strain evidence="8">UCBG64.0493</strain>
        <tissue evidence="8">Leaf</tissue>
    </source>
</reference>
<dbReference type="GO" id="GO:0006952">
    <property type="term" value="P:defense response"/>
    <property type="evidence" value="ECO:0007669"/>
    <property type="project" value="UniProtKB-ARBA"/>
</dbReference>
<keyword evidence="5" id="KW-0472">Membrane</keyword>
<evidence type="ECO:0000256" key="3">
    <source>
        <dbReference type="ARBA" id="ARBA00022737"/>
    </source>
</evidence>
<keyword evidence="9" id="KW-1185">Reference proteome</keyword>
<evidence type="ECO:0000313" key="8">
    <source>
        <dbReference type="EMBL" id="KAK3019750.1"/>
    </source>
</evidence>
<accession>A0AA88W4T5</accession>
<dbReference type="Gene3D" id="3.80.10.10">
    <property type="entry name" value="Ribonuclease Inhibitor"/>
    <property type="match status" value="3"/>
</dbReference>
<dbReference type="InterPro" id="IPR013210">
    <property type="entry name" value="LRR_N_plant-typ"/>
</dbReference>
<name>A0AA88W4T5_9ASTE</name>
<organism evidence="8 9">
    <name type="scientific">Escallonia herrerae</name>
    <dbReference type="NCBI Taxonomy" id="1293975"/>
    <lineage>
        <taxon>Eukaryota</taxon>
        <taxon>Viridiplantae</taxon>
        <taxon>Streptophyta</taxon>
        <taxon>Embryophyta</taxon>
        <taxon>Tracheophyta</taxon>
        <taxon>Spermatophyta</taxon>
        <taxon>Magnoliopsida</taxon>
        <taxon>eudicotyledons</taxon>
        <taxon>Gunneridae</taxon>
        <taxon>Pentapetalae</taxon>
        <taxon>asterids</taxon>
        <taxon>campanulids</taxon>
        <taxon>Escalloniales</taxon>
        <taxon>Escalloniaceae</taxon>
        <taxon>Escallonia</taxon>
    </lineage>
</organism>
<evidence type="ECO:0000313" key="9">
    <source>
        <dbReference type="Proteomes" id="UP001188597"/>
    </source>
</evidence>
<dbReference type="Proteomes" id="UP001188597">
    <property type="component" value="Unassembled WGS sequence"/>
</dbReference>
<keyword evidence="4" id="KW-1133">Transmembrane helix</keyword>
<dbReference type="PANTHER" id="PTHR48009">
    <property type="entry name" value="LEUCINE-RICH REPEAT (LRR) FAMILY PROTEIN"/>
    <property type="match status" value="1"/>
</dbReference>
<evidence type="ECO:0000256" key="1">
    <source>
        <dbReference type="ARBA" id="ARBA00022614"/>
    </source>
</evidence>
<dbReference type="AlphaFoldDB" id="A0AA88W4T5"/>
<dbReference type="InterPro" id="IPR032675">
    <property type="entry name" value="LRR_dom_sf"/>
</dbReference>
<keyword evidence="3" id="KW-0677">Repeat</keyword>
<dbReference type="Pfam" id="PF08263">
    <property type="entry name" value="LRRNT_2"/>
    <property type="match status" value="1"/>
</dbReference>
<sequence length="441" mass="47084">MTQLHHALLFLASLLLFCPPTWQQFHHPQRISPIDLAALRDIKNSLTDLSSHAGTNFFSTWDFSAPDPCSYFAGVTCSVEPRSVSGQRVTTLTLGTGLSDSPGLSGSLSPSISNLTELTQLILFSGIVTGPIPSQLGSLKNLRVISLTKNRLTGAIPETLLTLPNLHTLDLSCNQLAGPVADLSGLTQLRVLVLASNRLYGDLPELPAQLLHLDLKNNALSGTLPNRMPLTLRYLSASMNSMWGPLNGLESLSELVYLDLSMNRFSGTIPPSLFRPSLSSMLLQRNNLSGGVPPSLLPNPSSPPSISVSSYGSGSIVDLSHNFLTGDISSVLAGVETLFLNNNRLVGPVPEEYVNSVYSGSTKTLYLQHNYITRFPLEPGSVLPESASVCLAYNCMVPRVGLTACPASVGGQLSRPLHQCSVFNNGSSIVVQCSGAHGPTR</sequence>
<dbReference type="Pfam" id="PF00560">
    <property type="entry name" value="LRR_1"/>
    <property type="match status" value="1"/>
</dbReference>